<name>A0ABS0U0N9_9GAMM</name>
<sequence length="133" mass="15011">MASATVSLISFILCAIFYLHADFIISLYTKDIFVINTAVGIVLFLCLFHFFDAIQAILSGIFRGLYETKIVFYAPIFGYWFVGIPLGFTLGLTDIITTRMGLISFWYGLVFGLIINAITLSMILRVKFKKLVK</sequence>
<proteinExistence type="predicted"/>
<dbReference type="PANTHER" id="PTHR43298:SF2">
    <property type="entry name" value="FMN_FAD EXPORTER YEEO-RELATED"/>
    <property type="match status" value="1"/>
</dbReference>
<organism evidence="3 4">
    <name type="scientific">Xenorhabdus lircayensis</name>
    <dbReference type="NCBI Taxonomy" id="2763499"/>
    <lineage>
        <taxon>Bacteria</taxon>
        <taxon>Pseudomonadati</taxon>
        <taxon>Pseudomonadota</taxon>
        <taxon>Gammaproteobacteria</taxon>
        <taxon>Enterobacterales</taxon>
        <taxon>Morganellaceae</taxon>
        <taxon>Xenorhabdus</taxon>
    </lineage>
</organism>
<dbReference type="Proteomes" id="UP000696184">
    <property type="component" value="Unassembled WGS sequence"/>
</dbReference>
<keyword evidence="1" id="KW-0813">Transport</keyword>
<keyword evidence="4" id="KW-1185">Reference proteome</keyword>
<keyword evidence="2" id="KW-1133">Transmembrane helix</keyword>
<evidence type="ECO:0000313" key="4">
    <source>
        <dbReference type="Proteomes" id="UP000696184"/>
    </source>
</evidence>
<gene>
    <name evidence="3" type="ORF">H8A87_01470</name>
</gene>
<keyword evidence="2" id="KW-0812">Transmembrane</keyword>
<dbReference type="EMBL" id="JACOII010000011">
    <property type="protein sequence ID" value="MBI6547437.1"/>
    <property type="molecule type" value="Genomic_DNA"/>
</dbReference>
<protein>
    <submittedName>
        <fullName evidence="3">Uncharacterized protein</fullName>
    </submittedName>
</protein>
<evidence type="ECO:0000256" key="2">
    <source>
        <dbReference type="SAM" id="Phobius"/>
    </source>
</evidence>
<dbReference type="InterPro" id="IPR002528">
    <property type="entry name" value="MATE_fam"/>
</dbReference>
<dbReference type="PANTHER" id="PTHR43298">
    <property type="entry name" value="MULTIDRUG RESISTANCE PROTEIN NORM-RELATED"/>
    <property type="match status" value="1"/>
</dbReference>
<reference evidence="3 4" key="1">
    <citation type="submission" date="2020-08" db="EMBL/GenBank/DDBJ databases">
        <title>Description of Xenorhabdus lircayensis sp. nov., the symbiotic bacterium associated with the entomopathogenic nematode Steirnernema unicornum.</title>
        <authorList>
            <person name="Castaneda-Alvarez C."/>
            <person name="Prodan S."/>
            <person name="Zamorano A."/>
            <person name="San-Blas E."/>
            <person name="Aballay E."/>
        </authorList>
    </citation>
    <scope>NUCLEOTIDE SEQUENCE [LARGE SCALE GENOMIC DNA]</scope>
    <source>
        <strain evidence="3 4">VLS</strain>
    </source>
</reference>
<evidence type="ECO:0000256" key="1">
    <source>
        <dbReference type="ARBA" id="ARBA00022448"/>
    </source>
</evidence>
<dbReference type="InterPro" id="IPR050222">
    <property type="entry name" value="MATE_MdtK"/>
</dbReference>
<feature type="transmembrane region" description="Helical" evidence="2">
    <location>
        <begin position="104"/>
        <end position="124"/>
    </location>
</feature>
<feature type="transmembrane region" description="Helical" evidence="2">
    <location>
        <begin position="70"/>
        <end position="92"/>
    </location>
</feature>
<accession>A0ABS0U0N9</accession>
<comment type="caution">
    <text evidence="3">The sequence shown here is derived from an EMBL/GenBank/DDBJ whole genome shotgun (WGS) entry which is preliminary data.</text>
</comment>
<dbReference type="Pfam" id="PF01554">
    <property type="entry name" value="MatE"/>
    <property type="match status" value="1"/>
</dbReference>
<evidence type="ECO:0000313" key="3">
    <source>
        <dbReference type="EMBL" id="MBI6547437.1"/>
    </source>
</evidence>
<keyword evidence="2" id="KW-0472">Membrane</keyword>
<feature type="transmembrane region" description="Helical" evidence="2">
    <location>
        <begin position="37"/>
        <end position="58"/>
    </location>
</feature>